<sequence length="130" mass="14711">MNNRNTIQRQLVLETVRSMHSHPDADQIYSAIVKDHPHVSKATVYRNLNLLAEQGQIKKVNVSEGADRFDFRTDKHHHMRCRECGRLWDAPDGAANITLTGNTGGFSVEDIRIELVGTCPDCKRNKNSEV</sequence>
<comment type="similarity">
    <text evidence="1">Belongs to the Fur family.</text>
</comment>
<dbReference type="Proteomes" id="UP000824132">
    <property type="component" value="Unassembled WGS sequence"/>
</dbReference>
<evidence type="ECO:0000256" key="2">
    <source>
        <dbReference type="ARBA" id="ARBA00022491"/>
    </source>
</evidence>
<dbReference type="CDD" id="cd07153">
    <property type="entry name" value="Fur_like"/>
    <property type="match status" value="1"/>
</dbReference>
<dbReference type="Gene3D" id="3.30.1490.190">
    <property type="match status" value="1"/>
</dbReference>
<feature type="binding site" evidence="7">
    <location>
        <position position="122"/>
    </location>
    <ligand>
        <name>Zn(2+)</name>
        <dbReference type="ChEBI" id="CHEBI:29105"/>
    </ligand>
</feature>
<dbReference type="InterPro" id="IPR002481">
    <property type="entry name" value="FUR"/>
</dbReference>
<dbReference type="InterPro" id="IPR036390">
    <property type="entry name" value="WH_DNA-bd_sf"/>
</dbReference>
<keyword evidence="4" id="KW-0805">Transcription regulation</keyword>
<dbReference type="GO" id="GO:0003700">
    <property type="term" value="F:DNA-binding transcription factor activity"/>
    <property type="evidence" value="ECO:0007669"/>
    <property type="project" value="InterPro"/>
</dbReference>
<dbReference type="InterPro" id="IPR043135">
    <property type="entry name" value="Fur_C"/>
</dbReference>
<evidence type="ECO:0000256" key="7">
    <source>
        <dbReference type="PIRSR" id="PIRSR602481-1"/>
    </source>
</evidence>
<dbReference type="AlphaFoldDB" id="A0A9D2A7D2"/>
<evidence type="ECO:0000313" key="8">
    <source>
        <dbReference type="EMBL" id="HIZ02791.1"/>
    </source>
</evidence>
<dbReference type="GO" id="GO:1900376">
    <property type="term" value="P:regulation of secondary metabolite biosynthetic process"/>
    <property type="evidence" value="ECO:0007669"/>
    <property type="project" value="TreeGrafter"/>
</dbReference>
<comment type="caution">
    <text evidence="8">The sequence shown here is derived from an EMBL/GenBank/DDBJ whole genome shotgun (WGS) entry which is preliminary data.</text>
</comment>
<reference evidence="8" key="1">
    <citation type="journal article" date="2021" name="PeerJ">
        <title>Extensive microbial diversity within the chicken gut microbiome revealed by metagenomics and culture.</title>
        <authorList>
            <person name="Gilroy R."/>
            <person name="Ravi A."/>
            <person name="Getino M."/>
            <person name="Pursley I."/>
            <person name="Horton D.L."/>
            <person name="Alikhan N.F."/>
            <person name="Baker D."/>
            <person name="Gharbi K."/>
            <person name="Hall N."/>
            <person name="Watson M."/>
            <person name="Adriaenssens E.M."/>
            <person name="Foster-Nyarko E."/>
            <person name="Jarju S."/>
            <person name="Secka A."/>
            <person name="Antonio M."/>
            <person name="Oren A."/>
            <person name="Chaudhuri R.R."/>
            <person name="La Ragione R."/>
            <person name="Hildebrand F."/>
            <person name="Pallen M.J."/>
        </authorList>
    </citation>
    <scope>NUCLEOTIDE SEQUENCE</scope>
    <source>
        <strain evidence="8">CHK187-5294</strain>
    </source>
</reference>
<dbReference type="GO" id="GO:0000976">
    <property type="term" value="F:transcription cis-regulatory region binding"/>
    <property type="evidence" value="ECO:0007669"/>
    <property type="project" value="TreeGrafter"/>
</dbReference>
<evidence type="ECO:0000256" key="6">
    <source>
        <dbReference type="ARBA" id="ARBA00023163"/>
    </source>
</evidence>
<gene>
    <name evidence="8" type="ORF">H9727_00730</name>
</gene>
<evidence type="ECO:0000313" key="9">
    <source>
        <dbReference type="Proteomes" id="UP000824132"/>
    </source>
</evidence>
<dbReference type="GO" id="GO:0045892">
    <property type="term" value="P:negative regulation of DNA-templated transcription"/>
    <property type="evidence" value="ECO:0007669"/>
    <property type="project" value="TreeGrafter"/>
</dbReference>
<feature type="binding site" evidence="7">
    <location>
        <position position="84"/>
    </location>
    <ligand>
        <name>Zn(2+)</name>
        <dbReference type="ChEBI" id="CHEBI:29105"/>
    </ligand>
</feature>
<organism evidence="8 9">
    <name type="scientific">Candidatus Borkfalkia avistercoris</name>
    <dbReference type="NCBI Taxonomy" id="2838504"/>
    <lineage>
        <taxon>Bacteria</taxon>
        <taxon>Bacillati</taxon>
        <taxon>Bacillota</taxon>
        <taxon>Clostridia</taxon>
        <taxon>Christensenellales</taxon>
        <taxon>Christensenellaceae</taxon>
        <taxon>Candidatus Borkfalkia</taxon>
    </lineage>
</organism>
<name>A0A9D2A7D2_9FIRM</name>
<dbReference type="GO" id="GO:0008270">
    <property type="term" value="F:zinc ion binding"/>
    <property type="evidence" value="ECO:0007669"/>
    <property type="project" value="TreeGrafter"/>
</dbReference>
<dbReference type="SUPFAM" id="SSF46785">
    <property type="entry name" value="Winged helix' DNA-binding domain"/>
    <property type="match status" value="1"/>
</dbReference>
<evidence type="ECO:0000256" key="3">
    <source>
        <dbReference type="ARBA" id="ARBA00022833"/>
    </source>
</evidence>
<proteinExistence type="inferred from homology"/>
<keyword evidence="5" id="KW-0238">DNA-binding</keyword>
<keyword evidence="2" id="KW-0678">Repressor</keyword>
<feature type="binding site" evidence="7">
    <location>
        <position position="81"/>
    </location>
    <ligand>
        <name>Zn(2+)</name>
        <dbReference type="ChEBI" id="CHEBI:29105"/>
    </ligand>
</feature>
<dbReference type="PANTHER" id="PTHR33202">
    <property type="entry name" value="ZINC UPTAKE REGULATION PROTEIN"/>
    <property type="match status" value="1"/>
</dbReference>
<reference evidence="8" key="2">
    <citation type="submission" date="2021-04" db="EMBL/GenBank/DDBJ databases">
        <authorList>
            <person name="Gilroy R."/>
        </authorList>
    </citation>
    <scope>NUCLEOTIDE SEQUENCE</scope>
    <source>
        <strain evidence="8">CHK187-5294</strain>
    </source>
</reference>
<evidence type="ECO:0000256" key="1">
    <source>
        <dbReference type="ARBA" id="ARBA00007957"/>
    </source>
</evidence>
<comment type="cofactor">
    <cofactor evidence="7">
        <name>Zn(2+)</name>
        <dbReference type="ChEBI" id="CHEBI:29105"/>
    </cofactor>
    <text evidence="7">Binds 1 zinc ion per subunit.</text>
</comment>
<keyword evidence="6" id="KW-0804">Transcription</keyword>
<evidence type="ECO:0000256" key="4">
    <source>
        <dbReference type="ARBA" id="ARBA00023015"/>
    </source>
</evidence>
<protein>
    <submittedName>
        <fullName evidence="8">Transcriptional repressor</fullName>
    </submittedName>
</protein>
<keyword evidence="7" id="KW-0479">Metal-binding</keyword>
<dbReference type="EMBL" id="DXCL01000005">
    <property type="protein sequence ID" value="HIZ02791.1"/>
    <property type="molecule type" value="Genomic_DNA"/>
</dbReference>
<dbReference type="Pfam" id="PF01475">
    <property type="entry name" value="FUR"/>
    <property type="match status" value="1"/>
</dbReference>
<accession>A0A9D2A7D2</accession>
<dbReference type="Gene3D" id="1.10.10.10">
    <property type="entry name" value="Winged helix-like DNA-binding domain superfamily/Winged helix DNA-binding domain"/>
    <property type="match status" value="1"/>
</dbReference>
<feature type="binding site" evidence="7">
    <location>
        <position position="119"/>
    </location>
    <ligand>
        <name>Zn(2+)</name>
        <dbReference type="ChEBI" id="CHEBI:29105"/>
    </ligand>
</feature>
<evidence type="ECO:0000256" key="5">
    <source>
        <dbReference type="ARBA" id="ARBA00023125"/>
    </source>
</evidence>
<keyword evidence="3 7" id="KW-0862">Zinc</keyword>
<dbReference type="InterPro" id="IPR036388">
    <property type="entry name" value="WH-like_DNA-bd_sf"/>
</dbReference>
<dbReference type="PANTHER" id="PTHR33202:SF7">
    <property type="entry name" value="FERRIC UPTAKE REGULATION PROTEIN"/>
    <property type="match status" value="1"/>
</dbReference>